<reference evidence="2" key="1">
    <citation type="journal article" date="2021" name="Genome Biol. Evol.">
        <title>A High-Quality Reference Genome for a Parasitic Bivalve with Doubly Uniparental Inheritance (Bivalvia: Unionida).</title>
        <authorList>
            <person name="Smith C.H."/>
        </authorList>
    </citation>
    <scope>NUCLEOTIDE SEQUENCE</scope>
    <source>
        <strain evidence="2">CHS0354</strain>
    </source>
</reference>
<dbReference type="AlphaFoldDB" id="A0AAE0T603"/>
<gene>
    <name evidence="2" type="ORF">CHS0354_028210</name>
</gene>
<comment type="caution">
    <text evidence="2">The sequence shown here is derived from an EMBL/GenBank/DDBJ whole genome shotgun (WGS) entry which is preliminary data.</text>
</comment>
<dbReference type="EMBL" id="JAEAOA010001693">
    <property type="protein sequence ID" value="KAK3604371.1"/>
    <property type="molecule type" value="Genomic_DNA"/>
</dbReference>
<feature type="compositionally biased region" description="Polar residues" evidence="1">
    <location>
        <begin position="54"/>
        <end position="69"/>
    </location>
</feature>
<accession>A0AAE0T603</accession>
<feature type="compositionally biased region" description="Polar residues" evidence="1">
    <location>
        <begin position="30"/>
        <end position="46"/>
    </location>
</feature>
<dbReference type="Proteomes" id="UP001195483">
    <property type="component" value="Unassembled WGS sequence"/>
</dbReference>
<keyword evidence="3" id="KW-1185">Reference proteome</keyword>
<reference evidence="2" key="2">
    <citation type="journal article" date="2021" name="Genome Biol. Evol.">
        <title>Developing a high-quality reference genome for a parasitic bivalve with doubly uniparental inheritance (Bivalvia: Unionida).</title>
        <authorList>
            <person name="Smith C.H."/>
        </authorList>
    </citation>
    <scope>NUCLEOTIDE SEQUENCE</scope>
    <source>
        <strain evidence="2">CHS0354</strain>
        <tissue evidence="2">Mantle</tissue>
    </source>
</reference>
<evidence type="ECO:0000313" key="2">
    <source>
        <dbReference type="EMBL" id="KAK3604371.1"/>
    </source>
</evidence>
<name>A0AAE0T603_9BIVA</name>
<protein>
    <submittedName>
        <fullName evidence="2">Uncharacterized protein</fullName>
    </submittedName>
</protein>
<evidence type="ECO:0000256" key="1">
    <source>
        <dbReference type="SAM" id="MobiDB-lite"/>
    </source>
</evidence>
<organism evidence="2 3">
    <name type="scientific">Potamilus streckersoni</name>
    <dbReference type="NCBI Taxonomy" id="2493646"/>
    <lineage>
        <taxon>Eukaryota</taxon>
        <taxon>Metazoa</taxon>
        <taxon>Spiralia</taxon>
        <taxon>Lophotrochozoa</taxon>
        <taxon>Mollusca</taxon>
        <taxon>Bivalvia</taxon>
        <taxon>Autobranchia</taxon>
        <taxon>Heteroconchia</taxon>
        <taxon>Palaeoheterodonta</taxon>
        <taxon>Unionida</taxon>
        <taxon>Unionoidea</taxon>
        <taxon>Unionidae</taxon>
        <taxon>Ambleminae</taxon>
        <taxon>Lampsilini</taxon>
        <taxon>Potamilus</taxon>
    </lineage>
</organism>
<sequence length="69" mass="7726">MTELERSRKAADEANKINKALVRQKKTLQHSLSEANENPLQVQHSLSDVVENPLQDQQSLSTAEENPST</sequence>
<proteinExistence type="predicted"/>
<feature type="region of interest" description="Disordered" evidence="1">
    <location>
        <begin position="30"/>
        <end position="69"/>
    </location>
</feature>
<evidence type="ECO:0000313" key="3">
    <source>
        <dbReference type="Proteomes" id="UP001195483"/>
    </source>
</evidence>
<reference evidence="2" key="3">
    <citation type="submission" date="2023-05" db="EMBL/GenBank/DDBJ databases">
        <authorList>
            <person name="Smith C.H."/>
        </authorList>
    </citation>
    <scope>NUCLEOTIDE SEQUENCE</scope>
    <source>
        <strain evidence="2">CHS0354</strain>
        <tissue evidence="2">Mantle</tissue>
    </source>
</reference>